<dbReference type="InterPro" id="IPR026992">
    <property type="entry name" value="DIOX_N"/>
</dbReference>
<evidence type="ECO:0000256" key="5">
    <source>
        <dbReference type="ARBA" id="ARBA00023002"/>
    </source>
</evidence>
<evidence type="ECO:0000256" key="10">
    <source>
        <dbReference type="RuleBase" id="RU003682"/>
    </source>
</evidence>
<proteinExistence type="inferred from homology"/>
<reference evidence="12" key="1">
    <citation type="submission" date="2021-01" db="UniProtKB">
        <authorList>
            <consortium name="EnsemblPlants"/>
        </authorList>
    </citation>
    <scope>IDENTIFICATION</scope>
</reference>
<keyword evidence="6 10" id="KW-0408">Iron</keyword>
<evidence type="ECO:0000256" key="4">
    <source>
        <dbReference type="ARBA" id="ARBA00022964"/>
    </source>
</evidence>
<dbReference type="Proteomes" id="UP000594263">
    <property type="component" value="Unplaced"/>
</dbReference>
<dbReference type="EnsemblPlants" id="Kaladp0016s0405.1.v1.1">
    <property type="protein sequence ID" value="Kaladp0016s0405.1.v1.1"/>
    <property type="gene ID" value="Kaladp0016s0405.v1.1"/>
</dbReference>
<comment type="similarity">
    <text evidence="8">Belongs to the iron/ascorbate-dependent oxidoreductase family. GA3OX subfamily.</text>
</comment>
<dbReference type="GO" id="GO:0016707">
    <property type="term" value="F:gibberellin 3-beta-dioxygenase activity"/>
    <property type="evidence" value="ECO:0007669"/>
    <property type="project" value="UniProtKB-EC"/>
</dbReference>
<dbReference type="InterPro" id="IPR050231">
    <property type="entry name" value="Iron_ascorbate_oxido_reductase"/>
</dbReference>
<dbReference type="FunFam" id="2.60.120.330:FF:000013">
    <property type="entry name" value="Gibberellin 3-beta-dioxygenase 1"/>
    <property type="match status" value="1"/>
</dbReference>
<dbReference type="PANTHER" id="PTHR47990">
    <property type="entry name" value="2-OXOGLUTARATE (2OG) AND FE(II)-DEPENDENT OXYGENASE SUPERFAMILY PROTEIN-RELATED"/>
    <property type="match status" value="1"/>
</dbReference>
<keyword evidence="13" id="KW-1185">Reference proteome</keyword>
<protein>
    <recommendedName>
        <fullName evidence="9">gibberellin 3beta-dioxygenase</fullName>
        <ecNumber evidence="9">1.14.11.15</ecNumber>
    </recommendedName>
</protein>
<evidence type="ECO:0000259" key="11">
    <source>
        <dbReference type="PROSITE" id="PS51471"/>
    </source>
</evidence>
<dbReference type="Gene3D" id="2.60.120.330">
    <property type="entry name" value="B-lactam Antibiotic, Isopenicillin N Synthase, Chain"/>
    <property type="match status" value="1"/>
</dbReference>
<dbReference type="EC" id="1.14.11.15" evidence="9"/>
<evidence type="ECO:0000256" key="1">
    <source>
        <dbReference type="ARBA" id="ARBA00001961"/>
    </source>
</evidence>
<dbReference type="Pfam" id="PF03171">
    <property type="entry name" value="2OG-FeII_Oxy"/>
    <property type="match status" value="1"/>
</dbReference>
<keyword evidence="4" id="KW-0223">Dioxygenase</keyword>
<evidence type="ECO:0000256" key="8">
    <source>
        <dbReference type="ARBA" id="ARBA00061560"/>
    </source>
</evidence>
<dbReference type="AlphaFoldDB" id="A0A7N0T136"/>
<dbReference type="InterPro" id="IPR027443">
    <property type="entry name" value="IPNS-like_sf"/>
</dbReference>
<evidence type="ECO:0000313" key="13">
    <source>
        <dbReference type="Proteomes" id="UP000594263"/>
    </source>
</evidence>
<dbReference type="Gramene" id="Kaladp0016s0405.1.v1.1">
    <property type="protein sequence ID" value="Kaladp0016s0405.1.v1.1"/>
    <property type="gene ID" value="Kaladp0016s0405.v1.1"/>
</dbReference>
<dbReference type="InterPro" id="IPR044861">
    <property type="entry name" value="IPNS-like_FE2OG_OXY"/>
</dbReference>
<dbReference type="OMA" id="AGKLMWL"/>
<dbReference type="PROSITE" id="PS51471">
    <property type="entry name" value="FE2OG_OXY"/>
    <property type="match status" value="1"/>
</dbReference>
<dbReference type="Pfam" id="PF14226">
    <property type="entry name" value="DIOX_N"/>
    <property type="match status" value="1"/>
</dbReference>
<sequence length="377" mass="41719">MPSRVSDSFKAHPDEIHHQKYIDFNSLRELPESYAWTSSDNYQPAQDDLEANSTVPVIDLTDHNAVDLVGHACKSWGAFQVTNHGISSELLENMESAGKSLFSLPVQQKLMAARSPDGISGYGVARISSFFPKLMWSEGFTIFGSPLDHARSLWPNDYDRFCDIIGEYEKEMKALAGRLMWLVLGSLRITKEDITWSGAKADFKGACAALQMNSYPACPDPDRAMGLAAHTDSSLLTILYQNKTSGLQVLHEGRPAGQDSSWVTVQPIPNALVVNVGDLLHILSNGRYLSVLHRAMVNRTQHRLSVAYLYGPPPNVQISPVRKLLSPTRPPLYRAITWSEYLGTKAKHFNKALSSIRVCAPVNGFHDINDQNGVQVG</sequence>
<dbReference type="GO" id="GO:0046872">
    <property type="term" value="F:metal ion binding"/>
    <property type="evidence" value="ECO:0007669"/>
    <property type="project" value="UniProtKB-KW"/>
</dbReference>
<accession>A0A7N0T136</accession>
<evidence type="ECO:0000256" key="3">
    <source>
        <dbReference type="ARBA" id="ARBA00022723"/>
    </source>
</evidence>
<comment type="pathway">
    <text evidence="2">Hormone biosynthesis.</text>
</comment>
<comment type="cofactor">
    <cofactor evidence="1">
        <name>L-ascorbate</name>
        <dbReference type="ChEBI" id="CHEBI:38290"/>
    </cofactor>
</comment>
<evidence type="ECO:0000313" key="12">
    <source>
        <dbReference type="EnsemblPlants" id="Kaladp0016s0405.1.v1.1"/>
    </source>
</evidence>
<name>A0A7N0T136_KALFE</name>
<feature type="domain" description="Fe2OG dioxygenase" evidence="11">
    <location>
        <begin position="205"/>
        <end position="312"/>
    </location>
</feature>
<evidence type="ECO:0000256" key="7">
    <source>
        <dbReference type="ARBA" id="ARBA00037909"/>
    </source>
</evidence>
<dbReference type="GO" id="GO:0009686">
    <property type="term" value="P:gibberellin biosynthetic process"/>
    <property type="evidence" value="ECO:0007669"/>
    <property type="project" value="UniProtKB-ARBA"/>
</dbReference>
<dbReference type="SUPFAM" id="SSF51197">
    <property type="entry name" value="Clavaminate synthase-like"/>
    <property type="match status" value="1"/>
</dbReference>
<keyword evidence="3 10" id="KW-0479">Metal-binding</keyword>
<evidence type="ECO:0000256" key="2">
    <source>
        <dbReference type="ARBA" id="ARBA00004972"/>
    </source>
</evidence>
<comment type="pathway">
    <text evidence="7">Plant hormone biosynthesis; gibberellin biosynthesis.</text>
</comment>
<dbReference type="InterPro" id="IPR005123">
    <property type="entry name" value="Oxoglu/Fe-dep_dioxygenase_dom"/>
</dbReference>
<evidence type="ECO:0000256" key="9">
    <source>
        <dbReference type="ARBA" id="ARBA00066695"/>
    </source>
</evidence>
<organism evidence="12 13">
    <name type="scientific">Kalanchoe fedtschenkoi</name>
    <name type="common">Lavender scallops</name>
    <name type="synonym">South American air plant</name>
    <dbReference type="NCBI Taxonomy" id="63787"/>
    <lineage>
        <taxon>Eukaryota</taxon>
        <taxon>Viridiplantae</taxon>
        <taxon>Streptophyta</taxon>
        <taxon>Embryophyta</taxon>
        <taxon>Tracheophyta</taxon>
        <taxon>Spermatophyta</taxon>
        <taxon>Magnoliopsida</taxon>
        <taxon>eudicotyledons</taxon>
        <taxon>Gunneridae</taxon>
        <taxon>Pentapetalae</taxon>
        <taxon>Saxifragales</taxon>
        <taxon>Crassulaceae</taxon>
        <taxon>Kalanchoe</taxon>
    </lineage>
</organism>
<evidence type="ECO:0000256" key="6">
    <source>
        <dbReference type="ARBA" id="ARBA00023004"/>
    </source>
</evidence>
<keyword evidence="5 10" id="KW-0560">Oxidoreductase</keyword>